<gene>
    <name evidence="7" type="ORF">OPV22_005800</name>
</gene>
<feature type="compositionally biased region" description="Basic and acidic residues" evidence="5">
    <location>
        <begin position="199"/>
        <end position="208"/>
    </location>
</feature>
<evidence type="ECO:0000256" key="5">
    <source>
        <dbReference type="SAM" id="MobiDB-lite"/>
    </source>
</evidence>
<dbReference type="CDD" id="cd00371">
    <property type="entry name" value="HMA"/>
    <property type="match status" value="1"/>
</dbReference>
<dbReference type="InterPro" id="IPR006121">
    <property type="entry name" value="HMA_dom"/>
</dbReference>
<comment type="similarity">
    <text evidence="4">Belongs to the HIPP family.</text>
</comment>
<evidence type="ECO:0000313" key="8">
    <source>
        <dbReference type="Proteomes" id="UP001222027"/>
    </source>
</evidence>
<dbReference type="PANTHER" id="PTHR45868">
    <property type="entry name" value="HEAVY METAL-ASSOCIATED ISOPRENYLATED PLANT PROTEIN 33-RELATED"/>
    <property type="match status" value="1"/>
</dbReference>
<feature type="region of interest" description="Disordered" evidence="5">
    <location>
        <begin position="281"/>
        <end position="307"/>
    </location>
</feature>
<feature type="compositionally biased region" description="Polar residues" evidence="5">
    <location>
        <begin position="209"/>
        <end position="220"/>
    </location>
</feature>
<dbReference type="EMBL" id="JAQQAF010000002">
    <property type="protein sequence ID" value="KAJ8504914.1"/>
    <property type="molecule type" value="Genomic_DNA"/>
</dbReference>
<keyword evidence="1" id="KW-0488">Methylation</keyword>
<keyword evidence="2" id="KW-0479">Metal-binding</keyword>
<dbReference type="Gene3D" id="3.30.70.100">
    <property type="match status" value="1"/>
</dbReference>
<reference evidence="7 8" key="1">
    <citation type="submission" date="2022-12" db="EMBL/GenBank/DDBJ databases">
        <title>Chromosome-scale assembly of the Ensete ventricosum genome.</title>
        <authorList>
            <person name="Dussert Y."/>
            <person name="Stocks J."/>
            <person name="Wendawek A."/>
            <person name="Woldeyes F."/>
            <person name="Nichols R.A."/>
            <person name="Borrell J.S."/>
        </authorList>
    </citation>
    <scope>NUCLEOTIDE SEQUENCE [LARGE SCALE GENOMIC DNA]</scope>
    <source>
        <strain evidence="8">cv. Maze</strain>
        <tissue evidence="7">Seeds</tissue>
    </source>
</reference>
<dbReference type="Pfam" id="PF00403">
    <property type="entry name" value="HMA"/>
    <property type="match status" value="1"/>
</dbReference>
<comment type="caution">
    <text evidence="7">The sequence shown here is derived from an EMBL/GenBank/DDBJ whole genome shotgun (WGS) entry which is preliminary data.</text>
</comment>
<dbReference type="PANTHER" id="PTHR45868:SF80">
    <property type="entry name" value="F15K9.8-RELATED"/>
    <property type="match status" value="1"/>
</dbReference>
<evidence type="ECO:0000259" key="6">
    <source>
        <dbReference type="PROSITE" id="PS50846"/>
    </source>
</evidence>
<protein>
    <recommendedName>
        <fullName evidence="6">HMA domain-containing protein</fullName>
    </recommendedName>
</protein>
<evidence type="ECO:0000256" key="2">
    <source>
        <dbReference type="ARBA" id="ARBA00022723"/>
    </source>
</evidence>
<feature type="compositionally biased region" description="Polar residues" evidence="5">
    <location>
        <begin position="153"/>
        <end position="174"/>
    </location>
</feature>
<name>A0AAV8RNC4_ENSVE</name>
<keyword evidence="3" id="KW-0636">Prenylation</keyword>
<dbReference type="PROSITE" id="PS50846">
    <property type="entry name" value="HMA_2"/>
    <property type="match status" value="1"/>
</dbReference>
<keyword evidence="3" id="KW-0449">Lipoprotein</keyword>
<evidence type="ECO:0000256" key="1">
    <source>
        <dbReference type="ARBA" id="ARBA00022481"/>
    </source>
</evidence>
<evidence type="ECO:0000313" key="7">
    <source>
        <dbReference type="EMBL" id="KAJ8504914.1"/>
    </source>
</evidence>
<dbReference type="GO" id="GO:0046872">
    <property type="term" value="F:metal ion binding"/>
    <property type="evidence" value="ECO:0007669"/>
    <property type="project" value="UniProtKB-KW"/>
</dbReference>
<accession>A0AAV8RNC4</accession>
<feature type="domain" description="HMA" evidence="6">
    <location>
        <begin position="13"/>
        <end position="76"/>
    </location>
</feature>
<feature type="compositionally biased region" description="Basic and acidic residues" evidence="5">
    <location>
        <begin position="97"/>
        <end position="115"/>
    </location>
</feature>
<feature type="compositionally biased region" description="Basic and acidic residues" evidence="5">
    <location>
        <begin position="136"/>
        <end position="147"/>
    </location>
</feature>
<organism evidence="7 8">
    <name type="scientific">Ensete ventricosum</name>
    <name type="common">Abyssinian banana</name>
    <name type="synonym">Musa ensete</name>
    <dbReference type="NCBI Taxonomy" id="4639"/>
    <lineage>
        <taxon>Eukaryota</taxon>
        <taxon>Viridiplantae</taxon>
        <taxon>Streptophyta</taxon>
        <taxon>Embryophyta</taxon>
        <taxon>Tracheophyta</taxon>
        <taxon>Spermatophyta</taxon>
        <taxon>Magnoliopsida</taxon>
        <taxon>Liliopsida</taxon>
        <taxon>Zingiberales</taxon>
        <taxon>Musaceae</taxon>
        <taxon>Ensete</taxon>
    </lineage>
</organism>
<dbReference type="SUPFAM" id="SSF55008">
    <property type="entry name" value="HMA, heavy metal-associated domain"/>
    <property type="match status" value="1"/>
</dbReference>
<feature type="region of interest" description="Disordered" evidence="5">
    <location>
        <begin position="70"/>
        <end position="236"/>
    </location>
</feature>
<keyword evidence="8" id="KW-1185">Reference proteome</keyword>
<feature type="compositionally biased region" description="Polar residues" evidence="5">
    <location>
        <begin position="298"/>
        <end position="307"/>
    </location>
</feature>
<dbReference type="InterPro" id="IPR036163">
    <property type="entry name" value="HMA_dom_sf"/>
</dbReference>
<evidence type="ECO:0000256" key="4">
    <source>
        <dbReference type="ARBA" id="ARBA00024045"/>
    </source>
</evidence>
<sequence length="307" mass="33208">MATGEEPSESLTFKTWVLRVSIHCEGCKKKVYRILKSIRGVYDTEIDAGQHKVTVKSIVDAETLIRKLEKSGKHAELWPQKKPSNRNPINVNTGNKESGESSKPEEPSGKSEKKPIPSKPNPAASSASDTTVAKLSDAEKTEVKTKTPAEPSESATKEPQSSGTNKADASTQQPKKPAATASGEANADNGCAKKKGKKAQKEISEETGKNPNAGSISSLPPQHMYSYPTHPPPPPPPYIMSYNMAEPSVTQAYYASPMLPASDPSSFVYMPYPPPPEFYYGPSDPSSPLPMQPDMFSHENSNSCNLM</sequence>
<proteinExistence type="inferred from homology"/>
<evidence type="ECO:0000256" key="3">
    <source>
        <dbReference type="ARBA" id="ARBA00023289"/>
    </source>
</evidence>
<dbReference type="Proteomes" id="UP001222027">
    <property type="component" value="Unassembled WGS sequence"/>
</dbReference>
<dbReference type="AlphaFoldDB" id="A0AAV8RNC4"/>